<evidence type="ECO:0000313" key="3">
    <source>
        <dbReference type="EMBL" id="MDT8759918.1"/>
    </source>
</evidence>
<dbReference type="Gene3D" id="1.20.120.1630">
    <property type="match status" value="1"/>
</dbReference>
<feature type="region of interest" description="Disordered" evidence="1">
    <location>
        <begin position="1"/>
        <end position="20"/>
    </location>
</feature>
<feature type="transmembrane region" description="Helical" evidence="2">
    <location>
        <begin position="127"/>
        <end position="151"/>
    </location>
</feature>
<keyword evidence="2" id="KW-0812">Transmembrane</keyword>
<reference evidence="3" key="1">
    <citation type="submission" date="2022-04" db="EMBL/GenBank/DDBJ databases">
        <title>Tomato heritable bacteria conferring resistance against bacterial wilt.</title>
        <authorList>
            <person name="Yin J."/>
        </authorList>
    </citation>
    <scope>NUCLEOTIDE SEQUENCE</scope>
    <source>
        <strain evidence="3">Cra20</strain>
    </source>
</reference>
<dbReference type="Pfam" id="PF06966">
    <property type="entry name" value="DUF1295"/>
    <property type="match status" value="1"/>
</dbReference>
<feature type="transmembrane region" description="Helical" evidence="2">
    <location>
        <begin position="95"/>
        <end position="115"/>
    </location>
</feature>
<feature type="transmembrane region" description="Helical" evidence="2">
    <location>
        <begin position="188"/>
        <end position="206"/>
    </location>
</feature>
<feature type="transmembrane region" description="Helical" evidence="2">
    <location>
        <begin position="226"/>
        <end position="248"/>
    </location>
</feature>
<comment type="caution">
    <text evidence="3">The sequence shown here is derived from an EMBL/GenBank/DDBJ whole genome shotgun (WGS) entry which is preliminary data.</text>
</comment>
<feature type="transmembrane region" description="Helical" evidence="2">
    <location>
        <begin position="260"/>
        <end position="282"/>
    </location>
</feature>
<keyword evidence="2" id="KW-0472">Membrane</keyword>
<feature type="transmembrane region" description="Helical" evidence="2">
    <location>
        <begin position="49"/>
        <end position="67"/>
    </location>
</feature>
<name>A0ABU3N623_9SPHN</name>
<organism evidence="3">
    <name type="scientific">Sphingomonas psychrotolerans</name>
    <dbReference type="NCBI Taxonomy" id="1327635"/>
    <lineage>
        <taxon>Bacteria</taxon>
        <taxon>Pseudomonadati</taxon>
        <taxon>Pseudomonadota</taxon>
        <taxon>Alphaproteobacteria</taxon>
        <taxon>Sphingomonadales</taxon>
        <taxon>Sphingomonadaceae</taxon>
        <taxon>Sphingomonas</taxon>
    </lineage>
</organism>
<sequence>MYHDPALASRAKADPRPRSAVSGGVGLVGLAGMTAWVVVAHIFRMNGPYAALVNVVACALPMVLWSLTVDKVHRSPSTGIDWSLKRPWRETLDLSVTKLTGLWLTWGGIAAIYVLGRVWWDTRYANYPFAMACFTVAAPILFVLSVPYVLWLDRRLVEPRDGPWSLGAWAMGAEGWDREAIFNHLRSWAVKAFFLAFMVAIVPPGFGEFVSIDPREALADPVKLATYLVTFMFVIDVAFATAGYILTFRPLDSHIRTANPYAAGWTAALICYPPFLLMGNGGPLDYHEGSADWSYWLGNYPWLLPVLGAVLVALTAIYAWATIAFGLRFSNLTHRGILTHGPYAWSRHPAYLSKNLFWWLSTMPFLATTNWHDAVRNAAVMACVSGVYYWRARTEERHLGADPAYQEYSAWMARNGVVPRIFLSLGLRRGAGA</sequence>
<gene>
    <name evidence="3" type="ORF">MZO42_14545</name>
</gene>
<keyword evidence="2" id="KW-1133">Transmembrane helix</keyword>
<proteinExistence type="predicted"/>
<dbReference type="EMBL" id="JALMLT010000003">
    <property type="protein sequence ID" value="MDT8759918.1"/>
    <property type="molecule type" value="Genomic_DNA"/>
</dbReference>
<accession>A0ABU3N623</accession>
<feature type="transmembrane region" description="Helical" evidence="2">
    <location>
        <begin position="302"/>
        <end position="327"/>
    </location>
</feature>
<evidence type="ECO:0000256" key="2">
    <source>
        <dbReference type="SAM" id="Phobius"/>
    </source>
</evidence>
<evidence type="ECO:0000256" key="1">
    <source>
        <dbReference type="SAM" id="MobiDB-lite"/>
    </source>
</evidence>
<feature type="transmembrane region" description="Helical" evidence="2">
    <location>
        <begin position="20"/>
        <end position="43"/>
    </location>
</feature>
<protein>
    <submittedName>
        <fullName evidence="3">DUF1295 domain-containing protein</fullName>
    </submittedName>
</protein>
<dbReference type="InterPro" id="IPR010721">
    <property type="entry name" value="UstE-like"/>
</dbReference>